<evidence type="ECO:0000256" key="1">
    <source>
        <dbReference type="SAM" id="SignalP"/>
    </source>
</evidence>
<sequence>MQISNILAAALLAMSVSAQKTGPNGKRICVGGAISCQYQKGRCANICGDSFVNGQGTPAFIDPNCSCPEGQADNKYTGAACIDVVRALGRQGNTAI</sequence>
<gene>
    <name evidence="2" type="ORF">QIS74_12062</name>
</gene>
<comment type="caution">
    <text evidence="2">The sequence shown here is derived from an EMBL/GenBank/DDBJ whole genome shotgun (WGS) entry which is preliminary data.</text>
</comment>
<name>A0AAV9SX33_9PEZI</name>
<dbReference type="Proteomes" id="UP001327957">
    <property type="component" value="Unassembled WGS sequence"/>
</dbReference>
<accession>A0AAV9SX33</accession>
<reference evidence="2 3" key="1">
    <citation type="submission" date="2023-04" db="EMBL/GenBank/DDBJ databases">
        <title>Colletotrichum tabacum stain YC1 causing leaf anthracnose on Nicotiana tabacum(L.) cv.</title>
        <authorList>
            <person name="Ji Z."/>
            <person name="Wang M."/>
            <person name="Zhang J."/>
            <person name="Wang N."/>
            <person name="Zhou Z."/>
        </authorList>
    </citation>
    <scope>NUCLEOTIDE SEQUENCE [LARGE SCALE GENOMIC DNA]</scope>
    <source>
        <strain evidence="2 3">YC1</strain>
    </source>
</reference>
<keyword evidence="1" id="KW-0732">Signal</keyword>
<evidence type="ECO:0000313" key="2">
    <source>
        <dbReference type="EMBL" id="KAK6208544.1"/>
    </source>
</evidence>
<proteinExistence type="predicted"/>
<evidence type="ECO:0000313" key="3">
    <source>
        <dbReference type="Proteomes" id="UP001327957"/>
    </source>
</evidence>
<keyword evidence="3" id="KW-1185">Reference proteome</keyword>
<dbReference type="AlphaFoldDB" id="A0AAV9SX33"/>
<dbReference type="EMBL" id="JASAOK010000049">
    <property type="protein sequence ID" value="KAK6208544.1"/>
    <property type="molecule type" value="Genomic_DNA"/>
</dbReference>
<protein>
    <submittedName>
        <fullName evidence="2">Uncharacterized protein</fullName>
    </submittedName>
</protein>
<feature type="chain" id="PRO_5043418117" evidence="1">
    <location>
        <begin position="19"/>
        <end position="96"/>
    </location>
</feature>
<organism evidence="2 3">
    <name type="scientific">Colletotrichum tabaci</name>
    <dbReference type="NCBI Taxonomy" id="1209068"/>
    <lineage>
        <taxon>Eukaryota</taxon>
        <taxon>Fungi</taxon>
        <taxon>Dikarya</taxon>
        <taxon>Ascomycota</taxon>
        <taxon>Pezizomycotina</taxon>
        <taxon>Sordariomycetes</taxon>
        <taxon>Hypocreomycetidae</taxon>
        <taxon>Glomerellales</taxon>
        <taxon>Glomerellaceae</taxon>
        <taxon>Colletotrichum</taxon>
        <taxon>Colletotrichum destructivum species complex</taxon>
    </lineage>
</organism>
<feature type="signal peptide" evidence="1">
    <location>
        <begin position="1"/>
        <end position="18"/>
    </location>
</feature>